<evidence type="ECO:0000313" key="3">
    <source>
        <dbReference type="EMBL" id="EEC06423.1"/>
    </source>
</evidence>
<sequence length="618" mass="64674">MSSSKPPATNRLANSASTLERLKRNHHSMAPVVRVERMPLAKHAQEALLRHNSPGGDKKELPSPQQPPPLTPGGSDREYDPNKHCGVLIVDHGKPCTRSLTCKTHSLSLRRAVPGRKKNFDDLLIDHRAAKEASMGSAKPTPHAVVASLAVTGAADSAALPRSSSPAASLWKLQSQLWAHRGAFARGHWQREFQAGPSQDVLADRLKPAFLVMQQTNSDSTQGVRSTYFLRLCKESQLPSLARASAAEEQSDPYGFTCGATTAEPSSAGQPRSLLPNPSNHAVRNASHHHVAVAPSPSPAPRAPTKPPPRRDSLVTPTSNGGVFVPGARKKKSPTPNPPPTAVTPATSAPVSFPFRTHLSALSRLQMPARAKEAGGAMLVATADVLNGQVSVNSGVLLHSVTVSKPGVTGGATLLQSNGPRGSKGTAPALTKPAGGSGGALNRRGPHPPGRTAMGVVKNHHQVSSSVPQGLALPELMASSQVSAPTASPLSNGLPSILGQSKLYSSPNHTVPGSLEAATCHPAHLAKGARNGSRPHQARSADPGASIAHGTTVGTNASLQATMPTTKQQQLYQQVLASQVQAQLMPSALKLPLLLPNDERRHRPPQQQLKVPGGSMPT</sequence>
<feature type="region of interest" description="Disordered" evidence="1">
    <location>
        <begin position="595"/>
        <end position="618"/>
    </location>
</feature>
<dbReference type="InParanoid" id="B7PIK1"/>
<keyword evidence="5" id="KW-1185">Reference proteome</keyword>
<dbReference type="PANTHER" id="PTHR15117:SF24">
    <property type="entry name" value="SCA7 DOMAIN-CONTAINING PROTEIN"/>
    <property type="match status" value="1"/>
</dbReference>
<dbReference type="STRING" id="6945.B7PIK1"/>
<dbReference type="PaxDb" id="6945-B7PIK1"/>
<dbReference type="VEuPathDB" id="VectorBase:ISCW005075"/>
<proteinExistence type="predicted"/>
<feature type="compositionally biased region" description="Basic and acidic residues" evidence="1">
    <location>
        <begin position="34"/>
        <end position="49"/>
    </location>
</feature>
<dbReference type="EMBL" id="ABJB010889755">
    <property type="status" value="NOT_ANNOTATED_CDS"/>
    <property type="molecule type" value="Genomic_DNA"/>
</dbReference>
<dbReference type="AlphaFoldDB" id="B7PIK1"/>
<dbReference type="Pfam" id="PF08313">
    <property type="entry name" value="SCA7"/>
    <property type="match status" value="1"/>
</dbReference>
<dbReference type="EMBL" id="DS719743">
    <property type="protein sequence ID" value="EEC06423.1"/>
    <property type="molecule type" value="Genomic_DNA"/>
</dbReference>
<feature type="region of interest" description="Disordered" evidence="1">
    <location>
        <begin position="526"/>
        <end position="551"/>
    </location>
</feature>
<feature type="compositionally biased region" description="Pro residues" evidence="1">
    <location>
        <begin position="296"/>
        <end position="307"/>
    </location>
</feature>
<gene>
    <name evidence="3" type="ORF">IscW_ISCW005075</name>
</gene>
<accession>B7PIK1</accession>
<feature type="compositionally biased region" description="Polar residues" evidence="1">
    <location>
        <begin position="1"/>
        <end position="18"/>
    </location>
</feature>
<evidence type="ECO:0000259" key="2">
    <source>
        <dbReference type="PROSITE" id="PS51505"/>
    </source>
</evidence>
<organism>
    <name type="scientific">Ixodes scapularis</name>
    <name type="common">Black-legged tick</name>
    <name type="synonym">Deer tick</name>
    <dbReference type="NCBI Taxonomy" id="6945"/>
    <lineage>
        <taxon>Eukaryota</taxon>
        <taxon>Metazoa</taxon>
        <taxon>Ecdysozoa</taxon>
        <taxon>Arthropoda</taxon>
        <taxon>Chelicerata</taxon>
        <taxon>Arachnida</taxon>
        <taxon>Acari</taxon>
        <taxon>Parasitiformes</taxon>
        <taxon>Ixodida</taxon>
        <taxon>Ixodoidea</taxon>
        <taxon>Ixodidae</taxon>
        <taxon>Ixodinae</taxon>
        <taxon>Ixodes</taxon>
    </lineage>
</organism>
<dbReference type="VEuPathDB" id="VectorBase:ISCI005075"/>
<dbReference type="HOGENOM" id="CLU_442325_0_0_1"/>
<name>B7PIK1_IXOSC</name>
<dbReference type="EMBL" id="ABJB010130814">
    <property type="status" value="NOT_ANNOTATED_CDS"/>
    <property type="molecule type" value="Genomic_DNA"/>
</dbReference>
<dbReference type="PROSITE" id="PS51505">
    <property type="entry name" value="SCA7"/>
    <property type="match status" value="1"/>
</dbReference>
<dbReference type="OrthoDB" id="21678at2759"/>
<dbReference type="InterPro" id="IPR013243">
    <property type="entry name" value="SCA7_dom"/>
</dbReference>
<dbReference type="VEuPathDB" id="VectorBase:ISCP_030700"/>
<feature type="region of interest" description="Disordered" evidence="1">
    <location>
        <begin position="414"/>
        <end position="451"/>
    </location>
</feature>
<feature type="domain" description="SCA7" evidence="2">
    <location>
        <begin position="72"/>
        <end position="139"/>
    </location>
</feature>
<evidence type="ECO:0000313" key="5">
    <source>
        <dbReference type="Proteomes" id="UP000001555"/>
    </source>
</evidence>
<protein>
    <recommendedName>
        <fullName evidence="2">SCA7 domain-containing protein</fullName>
    </recommendedName>
</protein>
<dbReference type="Gene3D" id="6.10.140.670">
    <property type="match status" value="1"/>
</dbReference>
<feature type="region of interest" description="Disordered" evidence="1">
    <location>
        <begin position="253"/>
        <end position="349"/>
    </location>
</feature>
<feature type="region of interest" description="Disordered" evidence="1">
    <location>
        <begin position="1"/>
        <end position="82"/>
    </location>
</feature>
<dbReference type="PANTHER" id="PTHR15117">
    <property type="entry name" value="ATAXIN 7 RELATED"/>
    <property type="match status" value="1"/>
</dbReference>
<dbReference type="EMBL" id="ABJB011082732">
    <property type="status" value="NOT_ANNOTATED_CDS"/>
    <property type="molecule type" value="Genomic_DNA"/>
</dbReference>
<dbReference type="Proteomes" id="UP000001555">
    <property type="component" value="Unassembled WGS sequence"/>
</dbReference>
<reference evidence="4" key="2">
    <citation type="submission" date="2020-05" db="UniProtKB">
        <authorList>
            <consortium name="EnsemblMetazoa"/>
        </authorList>
    </citation>
    <scope>IDENTIFICATION</scope>
    <source>
        <strain evidence="4">wikel</strain>
    </source>
</reference>
<feature type="compositionally biased region" description="Polar residues" evidence="1">
    <location>
        <begin position="259"/>
        <end position="282"/>
    </location>
</feature>
<dbReference type="InterPro" id="IPR052237">
    <property type="entry name" value="Ataxin-7-like_regulator"/>
</dbReference>
<reference evidence="3 5" key="1">
    <citation type="submission" date="2008-03" db="EMBL/GenBank/DDBJ databases">
        <title>Annotation of Ixodes scapularis.</title>
        <authorList>
            <consortium name="Ixodes scapularis Genome Project Consortium"/>
            <person name="Caler E."/>
            <person name="Hannick L.I."/>
            <person name="Bidwell S."/>
            <person name="Joardar V."/>
            <person name="Thiagarajan M."/>
            <person name="Amedeo P."/>
            <person name="Galinsky K.J."/>
            <person name="Schobel S."/>
            <person name="Inman J."/>
            <person name="Hostetler J."/>
            <person name="Miller J."/>
            <person name="Hammond M."/>
            <person name="Megy K."/>
            <person name="Lawson D."/>
            <person name="Kodira C."/>
            <person name="Sutton G."/>
            <person name="Meyer J."/>
            <person name="Hill C.A."/>
            <person name="Birren B."/>
            <person name="Nene V."/>
            <person name="Collins F."/>
            <person name="Alarcon-Chaidez F."/>
            <person name="Wikel S."/>
            <person name="Strausberg R."/>
        </authorList>
    </citation>
    <scope>NUCLEOTIDE SEQUENCE [LARGE SCALE GENOMIC DNA]</scope>
    <source>
        <strain evidence="5">Wikel</strain>
        <strain evidence="3">Wikel colony</strain>
    </source>
</reference>
<evidence type="ECO:0000313" key="4">
    <source>
        <dbReference type="EnsemblMetazoa" id="ISCW005075-PA"/>
    </source>
</evidence>
<evidence type="ECO:0000256" key="1">
    <source>
        <dbReference type="SAM" id="MobiDB-lite"/>
    </source>
</evidence>
<dbReference type="EnsemblMetazoa" id="ISCW005075-RA">
    <property type="protein sequence ID" value="ISCW005075-PA"/>
    <property type="gene ID" value="ISCW005075"/>
</dbReference>